<evidence type="ECO:0000256" key="1">
    <source>
        <dbReference type="ARBA" id="ARBA00006432"/>
    </source>
</evidence>
<sequence>MLRGIPSTMGDDYPLNISSFLTHAATVFPDTEIVHRSIDGAWHRTDYAQMRRRVAQLAHAFDELGIGAGTMAGVLDWNQLRHFELYFAVPSVGATMLQMNLRLAPADLVYVVEHSQAEWVFVDESLLPIAEQLAQKEEVRSTVKGWVVMTDKPSSEISTSLENVHFYEDLIADRPEEYDWQFVEETTACYAGYTTGTTGRPKGIYYSNRSMYLHTLGIMNALKMGYTDTVMPVTPMFHVVSWGIPQAAVAAGARVVLPGRFTADNIGDVAEALISEGVTVANGAPSLFAPILEYIKALPEAPDLSRARLVSGATEPPLSLMKGFSDLTGAQIIHAYGASETSPVVSANWQIKPDLGELSEAERWDLKRAQGLPVAGVEMKIADPTGVELPRDGTSVGEVFLRGPWITTSYHQLADNDERFHDGWWRSGDVGVITPAGYLKLTDRLKDVIKSGGEWISSIDMENGILDHPNVLEAAVIGVPDEKYQERPVAYVVPRDGQDVTREDIAEVLGERFAKWQLPDQVIIVEELPRTSVGKLDKKLLRANWSE</sequence>
<keyword evidence="8" id="KW-1185">Reference proteome</keyword>
<evidence type="ECO:0000256" key="3">
    <source>
        <dbReference type="ARBA" id="ARBA00022832"/>
    </source>
</evidence>
<organism evidence="7 8">
    <name type="scientific">Brevibacterium pityocampae</name>
    <dbReference type="NCBI Taxonomy" id="506594"/>
    <lineage>
        <taxon>Bacteria</taxon>
        <taxon>Bacillati</taxon>
        <taxon>Actinomycetota</taxon>
        <taxon>Actinomycetes</taxon>
        <taxon>Micrococcales</taxon>
        <taxon>Brevibacteriaceae</taxon>
        <taxon>Brevibacterium</taxon>
    </lineage>
</organism>
<dbReference type="Gene3D" id="3.30.300.30">
    <property type="match status" value="1"/>
</dbReference>
<feature type="domain" description="AMP-dependent synthetase/ligase" evidence="5">
    <location>
        <begin position="22"/>
        <end position="410"/>
    </location>
</feature>
<dbReference type="Pfam" id="PF00501">
    <property type="entry name" value="AMP-binding"/>
    <property type="match status" value="1"/>
</dbReference>
<evidence type="ECO:0000259" key="5">
    <source>
        <dbReference type="Pfam" id="PF00501"/>
    </source>
</evidence>
<dbReference type="SUPFAM" id="SSF56801">
    <property type="entry name" value="Acetyl-CoA synthetase-like"/>
    <property type="match status" value="1"/>
</dbReference>
<dbReference type="Gene3D" id="3.40.50.12780">
    <property type="entry name" value="N-terminal domain of ligase-like"/>
    <property type="match status" value="1"/>
</dbReference>
<gene>
    <name evidence="7" type="ORF">GCM10023167_19660</name>
</gene>
<dbReference type="InterPro" id="IPR042099">
    <property type="entry name" value="ANL_N_sf"/>
</dbReference>
<evidence type="ECO:0000313" key="7">
    <source>
        <dbReference type="EMBL" id="GAA4391941.1"/>
    </source>
</evidence>
<dbReference type="InterPro" id="IPR000873">
    <property type="entry name" value="AMP-dep_synth/lig_dom"/>
</dbReference>
<dbReference type="InterPro" id="IPR045851">
    <property type="entry name" value="AMP-bd_C_sf"/>
</dbReference>
<comment type="caution">
    <text evidence="7">The sequence shown here is derived from an EMBL/GenBank/DDBJ whole genome shotgun (WGS) entry which is preliminary data.</text>
</comment>
<keyword evidence="2 7" id="KW-0436">Ligase</keyword>
<dbReference type="InterPro" id="IPR025110">
    <property type="entry name" value="AMP-bd_C"/>
</dbReference>
<dbReference type="Pfam" id="PF13193">
    <property type="entry name" value="AMP-binding_C"/>
    <property type="match status" value="1"/>
</dbReference>
<dbReference type="NCBIfam" id="NF004837">
    <property type="entry name" value="PRK06187.1"/>
    <property type="match status" value="1"/>
</dbReference>
<dbReference type="RefSeq" id="WP_345031760.1">
    <property type="nucleotide sequence ID" value="NZ_BAABGL010000015.1"/>
</dbReference>
<keyword evidence="4" id="KW-0443">Lipid metabolism</keyword>
<accession>A0ABP8JJV5</accession>
<feature type="domain" description="AMP-binding enzyme C-terminal" evidence="6">
    <location>
        <begin position="461"/>
        <end position="535"/>
    </location>
</feature>
<name>A0ABP8JJV5_9MICO</name>
<proteinExistence type="inferred from homology"/>
<protein>
    <submittedName>
        <fullName evidence="7">Long-chain fatty acid--CoA ligase</fullName>
    </submittedName>
</protein>
<dbReference type="PANTHER" id="PTHR43859:SF4">
    <property type="entry name" value="BUTANOATE--COA LIGASE AAE1-RELATED"/>
    <property type="match status" value="1"/>
</dbReference>
<dbReference type="PANTHER" id="PTHR43859">
    <property type="entry name" value="ACYL-ACTIVATING ENZYME"/>
    <property type="match status" value="1"/>
</dbReference>
<comment type="similarity">
    <text evidence="1">Belongs to the ATP-dependent AMP-binding enzyme family.</text>
</comment>
<dbReference type="Proteomes" id="UP001500642">
    <property type="component" value="Unassembled WGS sequence"/>
</dbReference>
<evidence type="ECO:0000256" key="2">
    <source>
        <dbReference type="ARBA" id="ARBA00022598"/>
    </source>
</evidence>
<evidence type="ECO:0000313" key="8">
    <source>
        <dbReference type="Proteomes" id="UP001500642"/>
    </source>
</evidence>
<reference evidence="8" key="1">
    <citation type="journal article" date="2019" name="Int. J. Syst. Evol. Microbiol.">
        <title>The Global Catalogue of Microorganisms (GCM) 10K type strain sequencing project: providing services to taxonomists for standard genome sequencing and annotation.</title>
        <authorList>
            <consortium name="The Broad Institute Genomics Platform"/>
            <consortium name="The Broad Institute Genome Sequencing Center for Infectious Disease"/>
            <person name="Wu L."/>
            <person name="Ma J."/>
        </authorList>
    </citation>
    <scope>NUCLEOTIDE SEQUENCE [LARGE SCALE GENOMIC DNA]</scope>
    <source>
        <strain evidence="8">JCM 17808</strain>
    </source>
</reference>
<dbReference type="EMBL" id="BAABGL010000015">
    <property type="protein sequence ID" value="GAA4391941.1"/>
    <property type="molecule type" value="Genomic_DNA"/>
</dbReference>
<evidence type="ECO:0000259" key="6">
    <source>
        <dbReference type="Pfam" id="PF13193"/>
    </source>
</evidence>
<dbReference type="GO" id="GO:0016874">
    <property type="term" value="F:ligase activity"/>
    <property type="evidence" value="ECO:0007669"/>
    <property type="project" value="UniProtKB-KW"/>
</dbReference>
<keyword evidence="3" id="KW-0276">Fatty acid metabolism</keyword>
<evidence type="ECO:0000256" key="4">
    <source>
        <dbReference type="ARBA" id="ARBA00023098"/>
    </source>
</evidence>